<evidence type="ECO:0000313" key="5">
    <source>
        <dbReference type="EMBL" id="CAG8608245.1"/>
    </source>
</evidence>
<dbReference type="AlphaFoldDB" id="A0A9N9GKD8"/>
<organism evidence="5 6">
    <name type="scientific">Paraglomus brasilianum</name>
    <dbReference type="NCBI Taxonomy" id="144538"/>
    <lineage>
        <taxon>Eukaryota</taxon>
        <taxon>Fungi</taxon>
        <taxon>Fungi incertae sedis</taxon>
        <taxon>Mucoromycota</taxon>
        <taxon>Glomeromycotina</taxon>
        <taxon>Glomeromycetes</taxon>
        <taxon>Paraglomerales</taxon>
        <taxon>Paraglomeraceae</taxon>
        <taxon>Paraglomus</taxon>
    </lineage>
</organism>
<evidence type="ECO:0000256" key="2">
    <source>
        <dbReference type="SAM" id="MobiDB-lite"/>
    </source>
</evidence>
<evidence type="ECO:0000259" key="4">
    <source>
        <dbReference type="Pfam" id="PF10342"/>
    </source>
</evidence>
<proteinExistence type="predicted"/>
<dbReference type="PANTHER" id="PTHR40633:SF1">
    <property type="entry name" value="GPI ANCHORED SERINE-THREONINE RICH PROTEIN (AFU_ORTHOLOGUE AFUA_1G03630)"/>
    <property type="match status" value="1"/>
</dbReference>
<feature type="domain" description="Yeast cell wall synthesis Kre9/Knh1-like N-terminal" evidence="4">
    <location>
        <begin position="28"/>
        <end position="123"/>
    </location>
</feature>
<feature type="chain" id="PRO_5040253569" evidence="3">
    <location>
        <begin position="20"/>
        <end position="216"/>
    </location>
</feature>
<accession>A0A9N9GKD8</accession>
<comment type="caution">
    <text evidence="5">The sequence shown here is derived from an EMBL/GenBank/DDBJ whole genome shotgun (WGS) entry which is preliminary data.</text>
</comment>
<dbReference type="InterPro" id="IPR018466">
    <property type="entry name" value="Kre9/Knh1-like_N"/>
</dbReference>
<dbReference type="EMBL" id="CAJVPI010001344">
    <property type="protein sequence ID" value="CAG8608245.1"/>
    <property type="molecule type" value="Genomic_DNA"/>
</dbReference>
<dbReference type="InterPro" id="IPR052982">
    <property type="entry name" value="SRP1/TIP1-like"/>
</dbReference>
<gene>
    <name evidence="5" type="ORF">PBRASI_LOCUS8021</name>
</gene>
<name>A0A9N9GKD8_9GLOM</name>
<protein>
    <submittedName>
        <fullName evidence="5">2131_t:CDS:1</fullName>
    </submittedName>
</protein>
<feature type="region of interest" description="Disordered" evidence="2">
    <location>
        <begin position="129"/>
        <end position="200"/>
    </location>
</feature>
<dbReference type="PANTHER" id="PTHR40633">
    <property type="entry name" value="MATRIX PROTEIN, PUTATIVE (AFU_ORTHOLOGUE AFUA_8G05410)-RELATED"/>
    <property type="match status" value="1"/>
</dbReference>
<feature type="compositionally biased region" description="Polar residues" evidence="2">
    <location>
        <begin position="190"/>
        <end position="200"/>
    </location>
</feature>
<dbReference type="Proteomes" id="UP000789739">
    <property type="component" value="Unassembled WGS sequence"/>
</dbReference>
<evidence type="ECO:0000256" key="3">
    <source>
        <dbReference type="SAM" id="SignalP"/>
    </source>
</evidence>
<reference evidence="5" key="1">
    <citation type="submission" date="2021-06" db="EMBL/GenBank/DDBJ databases">
        <authorList>
            <person name="Kallberg Y."/>
            <person name="Tangrot J."/>
            <person name="Rosling A."/>
        </authorList>
    </citation>
    <scope>NUCLEOTIDE SEQUENCE</scope>
    <source>
        <strain evidence="5">BR232B</strain>
    </source>
</reference>
<dbReference type="Pfam" id="PF10342">
    <property type="entry name" value="Kre9_KNH"/>
    <property type="match status" value="1"/>
</dbReference>
<evidence type="ECO:0000313" key="6">
    <source>
        <dbReference type="Proteomes" id="UP000789739"/>
    </source>
</evidence>
<keyword evidence="6" id="KW-1185">Reference proteome</keyword>
<feature type="compositionally biased region" description="Low complexity" evidence="2">
    <location>
        <begin position="134"/>
        <end position="189"/>
    </location>
</feature>
<feature type="non-terminal residue" evidence="5">
    <location>
        <position position="216"/>
    </location>
</feature>
<evidence type="ECO:0000256" key="1">
    <source>
        <dbReference type="ARBA" id="ARBA00022729"/>
    </source>
</evidence>
<keyword evidence="1 3" id="KW-0732">Signal</keyword>
<dbReference type="OrthoDB" id="5564519at2759"/>
<feature type="signal peptide" evidence="3">
    <location>
        <begin position="1"/>
        <end position="19"/>
    </location>
</feature>
<sequence length="216" mass="22475">MRTVFIIPLLLTIIGLVSAAQDWMIINPVAATIWTAGKDQKIAWVILTAKDKDFKPNPDVTQINIDLMEGDFANANIVAHIATDVPVGAQTYTWAKVPDFAQGTDYFVRVGTDQWWRYTHAFTFNGKGTAKSLAQPAPQTPASAPSPDNTTGNSTTTTPGDNPPAGTGDATAGGSSTSTTTSSAGASATNKPSSNSNKASVAVTNGSATLLTAMLT</sequence>